<name>A0ABN2YAB0_9ACTN</name>
<dbReference type="InterPro" id="IPR015421">
    <property type="entry name" value="PyrdxlP-dep_Trfase_major"/>
</dbReference>
<comment type="caution">
    <text evidence="9">The sequence shown here is derived from an EMBL/GenBank/DDBJ whole genome shotgun (WGS) entry which is preliminary data.</text>
</comment>
<feature type="compositionally biased region" description="Polar residues" evidence="7">
    <location>
        <begin position="24"/>
        <end position="34"/>
    </location>
</feature>
<evidence type="ECO:0000256" key="2">
    <source>
        <dbReference type="ARBA" id="ARBA00011738"/>
    </source>
</evidence>
<dbReference type="InterPro" id="IPR024892">
    <property type="entry name" value="ArAT"/>
</dbReference>
<dbReference type="PANTHER" id="PTHR43643:SF3">
    <property type="entry name" value="HISTIDINOL-PHOSPHATE AMINOTRANSFERASE"/>
    <property type="match status" value="1"/>
</dbReference>
<dbReference type="InterPro" id="IPR001917">
    <property type="entry name" value="Aminotrans_II_pyridoxalP_BS"/>
</dbReference>
<comment type="subunit">
    <text evidence="2 6">Homodimer.</text>
</comment>
<reference evidence="9 10" key="1">
    <citation type="journal article" date="2019" name="Int. J. Syst. Evol. Microbiol.">
        <title>The Global Catalogue of Microorganisms (GCM) 10K type strain sequencing project: providing services to taxonomists for standard genome sequencing and annotation.</title>
        <authorList>
            <consortium name="The Broad Institute Genomics Platform"/>
            <consortium name="The Broad Institute Genome Sequencing Center for Infectious Disease"/>
            <person name="Wu L."/>
            <person name="Ma J."/>
        </authorList>
    </citation>
    <scope>NUCLEOTIDE SEQUENCE [LARGE SCALE GENOMIC DNA]</scope>
    <source>
        <strain evidence="9 10">JCM 16021</strain>
    </source>
</reference>
<keyword evidence="5 6" id="KW-0663">Pyridoxal phosphate</keyword>
<dbReference type="Gene3D" id="3.40.640.10">
    <property type="entry name" value="Type I PLP-dependent aspartate aminotransferase-like (Major domain)"/>
    <property type="match status" value="1"/>
</dbReference>
<dbReference type="Pfam" id="PF00155">
    <property type="entry name" value="Aminotran_1_2"/>
    <property type="match status" value="1"/>
</dbReference>
<dbReference type="PANTHER" id="PTHR43643">
    <property type="entry name" value="HISTIDINOL-PHOSPHATE AMINOTRANSFERASE 2"/>
    <property type="match status" value="1"/>
</dbReference>
<dbReference type="EMBL" id="BAAAQQ010000011">
    <property type="protein sequence ID" value="GAA2124414.1"/>
    <property type="molecule type" value="Genomic_DNA"/>
</dbReference>
<evidence type="ECO:0000313" key="10">
    <source>
        <dbReference type="Proteomes" id="UP001500575"/>
    </source>
</evidence>
<dbReference type="NCBIfam" id="TIGR01141">
    <property type="entry name" value="hisC"/>
    <property type="match status" value="1"/>
</dbReference>
<protein>
    <recommendedName>
        <fullName evidence="6">Aromatic amino acid aminotransferase</fullName>
        <shortName evidence="6">ArAT</shortName>
        <ecNumber evidence="6">2.6.1.57</ecNumber>
    </recommendedName>
</protein>
<evidence type="ECO:0000256" key="5">
    <source>
        <dbReference type="ARBA" id="ARBA00022898"/>
    </source>
</evidence>
<dbReference type="InterPro" id="IPR015424">
    <property type="entry name" value="PyrdxlP-dep_Trfase"/>
</dbReference>
<evidence type="ECO:0000256" key="6">
    <source>
        <dbReference type="HAMAP-Rule" id="MF_01513"/>
    </source>
</evidence>
<comment type="cofactor">
    <cofactor evidence="1 6">
        <name>pyridoxal 5'-phosphate</name>
        <dbReference type="ChEBI" id="CHEBI:597326"/>
    </cofactor>
</comment>
<keyword evidence="4 6" id="KW-0808">Transferase</keyword>
<evidence type="ECO:0000256" key="4">
    <source>
        <dbReference type="ARBA" id="ARBA00022679"/>
    </source>
</evidence>
<dbReference type="PROSITE" id="PS00599">
    <property type="entry name" value="AA_TRANSFER_CLASS_2"/>
    <property type="match status" value="1"/>
</dbReference>
<keyword evidence="3 6" id="KW-0032">Aminotransferase</keyword>
<dbReference type="SUPFAM" id="SSF53383">
    <property type="entry name" value="PLP-dependent transferases"/>
    <property type="match status" value="1"/>
</dbReference>
<proteinExistence type="inferred from homology"/>
<dbReference type="Proteomes" id="UP001500575">
    <property type="component" value="Unassembled WGS sequence"/>
</dbReference>
<evidence type="ECO:0000313" key="9">
    <source>
        <dbReference type="EMBL" id="GAA2124414.1"/>
    </source>
</evidence>
<dbReference type="InterPro" id="IPR015422">
    <property type="entry name" value="PyrdxlP-dep_Trfase_small"/>
</dbReference>
<dbReference type="InterPro" id="IPR005861">
    <property type="entry name" value="HisP_aminotrans"/>
</dbReference>
<evidence type="ECO:0000256" key="3">
    <source>
        <dbReference type="ARBA" id="ARBA00022576"/>
    </source>
</evidence>
<dbReference type="HAMAP" id="MF_01023">
    <property type="entry name" value="HisC_aminotrans_2"/>
    <property type="match status" value="1"/>
</dbReference>
<feature type="domain" description="Aminotransferase class I/classII large" evidence="8">
    <location>
        <begin position="54"/>
        <end position="371"/>
    </location>
</feature>
<evidence type="ECO:0000259" key="8">
    <source>
        <dbReference type="Pfam" id="PF00155"/>
    </source>
</evidence>
<sequence>MPPTRVGEPSLVDHLLRRRDRLTTAPQPRCSIQSIPPYVPGRPPTPREGLRSYKLSSNENPYPPLPGVLAASAEAAAGMNRYPDLGSSVLHDALAARLEVPTEHLAVATGSVALIYQLLQAFCEPGDEVIHAWRSFEAYPIAASVAAATSVRVPLTVDGRHDLDAMLTAITPRTRVILVCTPNNPTGPAVTQAELDAFLAVVPSRVLVVLDEAYAEFVRMADPVDGVTTYRRHENVVVTRTFSKAYGLAGLRVGYAVGPAPITAALRAVSLPFGVTAIAQAAAVASLSAQPALAERVETLVAERVRVLDGLRRAGLDVPDAQGNFVWLGFGDDASDFAVACERAGIVVRPFAGDGVRASIGEPEANDRLVEIATEWTTTRTRAS</sequence>
<dbReference type="HAMAP" id="MF_01513">
    <property type="entry name" value="Phe_aminotrans_2"/>
    <property type="match status" value="1"/>
</dbReference>
<keyword evidence="10" id="KW-1185">Reference proteome</keyword>
<dbReference type="EC" id="2.6.1.57" evidence="6"/>
<dbReference type="NCBIfam" id="NF002878">
    <property type="entry name" value="PRK03321.1"/>
    <property type="match status" value="1"/>
</dbReference>
<dbReference type="InterPro" id="IPR050106">
    <property type="entry name" value="HistidinolP_aminotransfase"/>
</dbReference>
<comment type="function">
    <text evidence="6">Aminotransferase that catalyzes the conversion of aromatic amino acids and 2-oxoglutarate into corresponding aromatic oxo acids and L-glutamate.</text>
</comment>
<evidence type="ECO:0000256" key="1">
    <source>
        <dbReference type="ARBA" id="ARBA00001933"/>
    </source>
</evidence>
<feature type="compositionally biased region" description="Pro residues" evidence="7">
    <location>
        <begin position="37"/>
        <end position="46"/>
    </location>
</feature>
<feature type="modified residue" description="N6-(pyridoxal phosphate)lysine" evidence="6">
    <location>
        <position position="244"/>
    </location>
</feature>
<comment type="similarity">
    <text evidence="6">Belongs to the class-II pyridoxal-phosphate-dependent aminotransferase family.</text>
</comment>
<dbReference type="Gene3D" id="3.90.1150.10">
    <property type="entry name" value="Aspartate Aminotransferase, domain 1"/>
    <property type="match status" value="1"/>
</dbReference>
<gene>
    <name evidence="9" type="primary">hisC_1</name>
    <name evidence="6" type="synonym">pat</name>
    <name evidence="9" type="ORF">GCM10009843_21140</name>
</gene>
<organism evidence="9 10">
    <name type="scientific">Nocardioides bigeumensis</name>
    <dbReference type="NCBI Taxonomy" id="433657"/>
    <lineage>
        <taxon>Bacteria</taxon>
        <taxon>Bacillati</taxon>
        <taxon>Actinomycetota</taxon>
        <taxon>Actinomycetes</taxon>
        <taxon>Propionibacteriales</taxon>
        <taxon>Nocardioidaceae</taxon>
        <taxon>Nocardioides</taxon>
    </lineage>
</organism>
<dbReference type="CDD" id="cd00609">
    <property type="entry name" value="AAT_like"/>
    <property type="match status" value="1"/>
</dbReference>
<accession>A0ABN2YAB0</accession>
<evidence type="ECO:0000256" key="7">
    <source>
        <dbReference type="SAM" id="MobiDB-lite"/>
    </source>
</evidence>
<comment type="catalytic activity">
    <reaction evidence="6">
        <text>an aromatic L-alpha-amino acid + 2-oxoglutarate = an aromatic oxo-acid + L-glutamate</text>
        <dbReference type="Rhea" id="RHEA:17533"/>
        <dbReference type="ChEBI" id="CHEBI:16810"/>
        <dbReference type="ChEBI" id="CHEBI:29985"/>
        <dbReference type="ChEBI" id="CHEBI:73309"/>
        <dbReference type="ChEBI" id="CHEBI:84824"/>
        <dbReference type="EC" id="2.6.1.57"/>
    </reaction>
</comment>
<feature type="region of interest" description="Disordered" evidence="7">
    <location>
        <begin position="22"/>
        <end position="53"/>
    </location>
</feature>
<dbReference type="InterPro" id="IPR004839">
    <property type="entry name" value="Aminotransferase_I/II_large"/>
</dbReference>